<evidence type="ECO:0000313" key="5">
    <source>
        <dbReference type="Proteomes" id="UP000530928"/>
    </source>
</evidence>
<organism evidence="4 5">
    <name type="scientific">Nonomuraea soli</name>
    <dbReference type="NCBI Taxonomy" id="1032476"/>
    <lineage>
        <taxon>Bacteria</taxon>
        <taxon>Bacillati</taxon>
        <taxon>Actinomycetota</taxon>
        <taxon>Actinomycetes</taxon>
        <taxon>Streptosporangiales</taxon>
        <taxon>Streptosporangiaceae</taxon>
        <taxon>Nonomuraea</taxon>
    </lineage>
</organism>
<dbReference type="GO" id="GO:0043856">
    <property type="term" value="F:anti-sigma factor antagonist activity"/>
    <property type="evidence" value="ECO:0007669"/>
    <property type="project" value="InterPro"/>
</dbReference>
<accession>A0A7W0HR57</accession>
<dbReference type="InterPro" id="IPR002645">
    <property type="entry name" value="STAS_dom"/>
</dbReference>
<evidence type="ECO:0000313" key="4">
    <source>
        <dbReference type="EMBL" id="MBA2892600.1"/>
    </source>
</evidence>
<dbReference type="PANTHER" id="PTHR33495">
    <property type="entry name" value="ANTI-SIGMA FACTOR ANTAGONIST TM_1081-RELATED-RELATED"/>
    <property type="match status" value="1"/>
</dbReference>
<protein>
    <recommendedName>
        <fullName evidence="2">Anti-sigma factor antagonist</fullName>
    </recommendedName>
</protein>
<dbReference type="Proteomes" id="UP000530928">
    <property type="component" value="Unassembled WGS sequence"/>
</dbReference>
<name>A0A7W0HR57_9ACTN</name>
<comment type="similarity">
    <text evidence="1 2">Belongs to the anti-sigma-factor antagonist family.</text>
</comment>
<dbReference type="PANTHER" id="PTHR33495:SF2">
    <property type="entry name" value="ANTI-SIGMA FACTOR ANTAGONIST TM_1081-RELATED"/>
    <property type="match status" value="1"/>
</dbReference>
<evidence type="ECO:0000259" key="3">
    <source>
        <dbReference type="PROSITE" id="PS50801"/>
    </source>
</evidence>
<dbReference type="Gene3D" id="3.30.750.24">
    <property type="entry name" value="STAS domain"/>
    <property type="match status" value="1"/>
</dbReference>
<dbReference type="EMBL" id="JACDUR010000004">
    <property type="protein sequence ID" value="MBA2892600.1"/>
    <property type="molecule type" value="Genomic_DNA"/>
</dbReference>
<dbReference type="PROSITE" id="PS50801">
    <property type="entry name" value="STAS"/>
    <property type="match status" value="1"/>
</dbReference>
<keyword evidence="5" id="KW-1185">Reference proteome</keyword>
<proteinExistence type="inferred from homology"/>
<dbReference type="AlphaFoldDB" id="A0A7W0HR57"/>
<dbReference type="Pfam" id="PF01740">
    <property type="entry name" value="STAS"/>
    <property type="match status" value="1"/>
</dbReference>
<comment type="caution">
    <text evidence="4">The sequence shown here is derived from an EMBL/GenBank/DDBJ whole genome shotgun (WGS) entry which is preliminary data.</text>
</comment>
<evidence type="ECO:0000256" key="2">
    <source>
        <dbReference type="RuleBase" id="RU003749"/>
    </source>
</evidence>
<reference evidence="4 5" key="1">
    <citation type="submission" date="2020-07" db="EMBL/GenBank/DDBJ databases">
        <title>Genomic Encyclopedia of Type Strains, Phase IV (KMG-IV): sequencing the most valuable type-strain genomes for metagenomic binning, comparative biology and taxonomic classification.</title>
        <authorList>
            <person name="Goeker M."/>
        </authorList>
    </citation>
    <scope>NUCLEOTIDE SEQUENCE [LARGE SCALE GENOMIC DNA]</scope>
    <source>
        <strain evidence="4 5">DSM 45533</strain>
    </source>
</reference>
<feature type="domain" description="STAS" evidence="3">
    <location>
        <begin position="1"/>
        <end position="107"/>
    </location>
</feature>
<dbReference type="CDD" id="cd07043">
    <property type="entry name" value="STAS_anti-anti-sigma_factors"/>
    <property type="match status" value="1"/>
</dbReference>
<dbReference type="InterPro" id="IPR003658">
    <property type="entry name" value="Anti-sigma_ant"/>
</dbReference>
<dbReference type="NCBIfam" id="TIGR00377">
    <property type="entry name" value="ant_ant_sig"/>
    <property type="match status" value="1"/>
</dbReference>
<sequence>MKQESPCTVFQLHGELDHLAVPRVRAFIDQAWPAGEPPHLVLDLSEVPFCDSSGLGLLVRTLQRVRHAGGSLVLVVGPGMIERLLTITNLDGHFRTTRSMREALDAAA</sequence>
<gene>
    <name evidence="4" type="ORF">HNR30_003954</name>
</gene>
<dbReference type="InterPro" id="IPR036513">
    <property type="entry name" value="STAS_dom_sf"/>
</dbReference>
<evidence type="ECO:0000256" key="1">
    <source>
        <dbReference type="ARBA" id="ARBA00009013"/>
    </source>
</evidence>
<dbReference type="SUPFAM" id="SSF52091">
    <property type="entry name" value="SpoIIaa-like"/>
    <property type="match status" value="1"/>
</dbReference>